<reference evidence="2" key="1">
    <citation type="journal article" date="2007" name="Nature">
        <title>The grapevine genome sequence suggests ancestral hexaploidization in major angiosperm phyla.</title>
        <authorList>
            <consortium name="The French-Italian Public Consortium for Grapevine Genome Characterization."/>
            <person name="Jaillon O."/>
            <person name="Aury J.-M."/>
            <person name="Noel B."/>
            <person name="Policriti A."/>
            <person name="Clepet C."/>
            <person name="Casagrande A."/>
            <person name="Choisne N."/>
            <person name="Aubourg S."/>
            <person name="Vitulo N."/>
            <person name="Jubin C."/>
            <person name="Vezzi A."/>
            <person name="Legeai F."/>
            <person name="Hugueney P."/>
            <person name="Dasilva C."/>
            <person name="Horner D."/>
            <person name="Mica E."/>
            <person name="Jublot D."/>
            <person name="Poulain J."/>
            <person name="Bruyere C."/>
            <person name="Billault A."/>
            <person name="Segurens B."/>
            <person name="Gouyvenoux M."/>
            <person name="Ugarte E."/>
            <person name="Cattonaro F."/>
            <person name="Anthouard V."/>
            <person name="Vico V."/>
            <person name="Del Fabbro C."/>
            <person name="Alaux M."/>
            <person name="Di Gaspero G."/>
            <person name="Dumas V."/>
            <person name="Felice N."/>
            <person name="Paillard S."/>
            <person name="Juman I."/>
            <person name="Moroldo M."/>
            <person name="Scalabrin S."/>
            <person name="Canaguier A."/>
            <person name="Le Clainche I."/>
            <person name="Malacrida G."/>
            <person name="Durand E."/>
            <person name="Pesole G."/>
            <person name="Laucou V."/>
            <person name="Chatelet P."/>
            <person name="Merdinoglu D."/>
            <person name="Delledonne M."/>
            <person name="Pezzotti M."/>
            <person name="Lecharny A."/>
            <person name="Scarpelli C."/>
            <person name="Artiguenave F."/>
            <person name="Pe M.E."/>
            <person name="Valle G."/>
            <person name="Morgante M."/>
            <person name="Caboche M."/>
            <person name="Adam-Blondon A.-F."/>
            <person name="Weissenbach J."/>
            <person name="Quetier F."/>
            <person name="Wincker P."/>
        </authorList>
    </citation>
    <scope>NUCLEOTIDE SEQUENCE [LARGE SCALE GENOMIC DNA]</scope>
    <source>
        <strain evidence="2">cv. Pinot noir / PN40024</strain>
    </source>
</reference>
<dbReference type="eggNOG" id="KOG4443">
    <property type="taxonomic scope" value="Eukaryota"/>
</dbReference>
<proteinExistence type="predicted"/>
<dbReference type="InParanoid" id="D7T334"/>
<dbReference type="STRING" id="29760.D7T334"/>
<keyword evidence="2" id="KW-1185">Reference proteome</keyword>
<protein>
    <recommendedName>
        <fullName evidence="3">DUF3553 domain-containing protein</fullName>
    </recommendedName>
</protein>
<name>D7T334_VITVI</name>
<evidence type="ECO:0008006" key="3">
    <source>
        <dbReference type="Google" id="ProtNLM"/>
    </source>
</evidence>
<dbReference type="HOGENOM" id="CLU_2676127_0_0_1"/>
<dbReference type="OMA" id="FDNTWHR"/>
<accession>D7T334</accession>
<dbReference type="AlphaFoldDB" id="D7T334"/>
<dbReference type="Gene3D" id="2.30.30.140">
    <property type="match status" value="1"/>
</dbReference>
<dbReference type="PaxDb" id="29760-VIT_13s0064g00640.t01"/>
<evidence type="ECO:0000313" key="1">
    <source>
        <dbReference type="EMBL" id="CBI24915.3"/>
    </source>
</evidence>
<organism evidence="1 2">
    <name type="scientific">Vitis vinifera</name>
    <name type="common">Grape</name>
    <dbReference type="NCBI Taxonomy" id="29760"/>
    <lineage>
        <taxon>Eukaryota</taxon>
        <taxon>Viridiplantae</taxon>
        <taxon>Streptophyta</taxon>
        <taxon>Embryophyta</taxon>
        <taxon>Tracheophyta</taxon>
        <taxon>Spermatophyta</taxon>
        <taxon>Magnoliopsida</taxon>
        <taxon>eudicotyledons</taxon>
        <taxon>Gunneridae</taxon>
        <taxon>Pentapetalae</taxon>
        <taxon>rosids</taxon>
        <taxon>Vitales</taxon>
        <taxon>Vitaceae</taxon>
        <taxon>Viteae</taxon>
        <taxon>Vitis</taxon>
    </lineage>
</organism>
<sequence length="75" mass="8496">MDANWILKKLGKDAIGKRVEVHQSSDNSWHKGMVIDFIEGTSTLIVKFDDGRAKTLELGKQAIRLISQKQKRSKT</sequence>
<dbReference type="Proteomes" id="UP000009183">
    <property type="component" value="Chromosome 13"/>
</dbReference>
<evidence type="ECO:0000313" key="2">
    <source>
        <dbReference type="Proteomes" id="UP000009183"/>
    </source>
</evidence>
<dbReference type="EMBL" id="FN595509">
    <property type="protein sequence ID" value="CBI24915.3"/>
    <property type="molecule type" value="Genomic_DNA"/>
</dbReference>
<gene>
    <name evidence="1" type="ordered locus">VIT_13s0064g00640</name>
</gene>